<keyword evidence="4" id="KW-1185">Reference proteome</keyword>
<organism evidence="3 4">
    <name type="scientific">Fodinibius salsisoli</name>
    <dbReference type="NCBI Taxonomy" id="2820877"/>
    <lineage>
        <taxon>Bacteria</taxon>
        <taxon>Pseudomonadati</taxon>
        <taxon>Balneolota</taxon>
        <taxon>Balneolia</taxon>
        <taxon>Balneolales</taxon>
        <taxon>Balneolaceae</taxon>
        <taxon>Fodinibius</taxon>
    </lineage>
</organism>
<dbReference type="EMBL" id="JAGGJA010000011">
    <property type="protein sequence ID" value="MCW9708313.1"/>
    <property type="molecule type" value="Genomic_DNA"/>
</dbReference>
<dbReference type="PANTHER" id="PTHR45947">
    <property type="entry name" value="SULFOQUINOVOSYL TRANSFERASE SQD2"/>
    <property type="match status" value="1"/>
</dbReference>
<dbReference type="RefSeq" id="WP_265767100.1">
    <property type="nucleotide sequence ID" value="NZ_JAGGJA010000011.1"/>
</dbReference>
<feature type="domain" description="DUF3492" evidence="2">
    <location>
        <begin position="98"/>
        <end position="196"/>
    </location>
</feature>
<evidence type="ECO:0000313" key="3">
    <source>
        <dbReference type="EMBL" id="MCW9708313.1"/>
    </source>
</evidence>
<evidence type="ECO:0000313" key="4">
    <source>
        <dbReference type="Proteomes" id="UP001207918"/>
    </source>
</evidence>
<protein>
    <submittedName>
        <fullName evidence="3">DUF3492 domain-containing protein</fullName>
    </submittedName>
</protein>
<accession>A0ABT3PR22</accession>
<comment type="caution">
    <text evidence="3">The sequence shown here is derived from an EMBL/GenBank/DDBJ whole genome shotgun (WGS) entry which is preliminary data.</text>
</comment>
<evidence type="ECO:0000259" key="1">
    <source>
        <dbReference type="Pfam" id="PF00534"/>
    </source>
</evidence>
<dbReference type="SUPFAM" id="SSF53756">
    <property type="entry name" value="UDP-Glycosyltransferase/glycogen phosphorylase"/>
    <property type="match status" value="1"/>
</dbReference>
<dbReference type="InterPro" id="IPR022622">
    <property type="entry name" value="DUF3492"/>
</dbReference>
<dbReference type="Pfam" id="PF11997">
    <property type="entry name" value="DUF3492"/>
    <property type="match status" value="2"/>
</dbReference>
<dbReference type="Gene3D" id="3.40.50.2000">
    <property type="entry name" value="Glycogen Phosphorylase B"/>
    <property type="match status" value="2"/>
</dbReference>
<dbReference type="InterPro" id="IPR050194">
    <property type="entry name" value="Glycosyltransferase_grp1"/>
</dbReference>
<name>A0ABT3PR22_9BACT</name>
<dbReference type="Pfam" id="PF00534">
    <property type="entry name" value="Glycos_transf_1"/>
    <property type="match status" value="1"/>
</dbReference>
<dbReference type="Proteomes" id="UP001207918">
    <property type="component" value="Unassembled WGS sequence"/>
</dbReference>
<feature type="domain" description="DUF3492" evidence="2">
    <location>
        <begin position="6"/>
        <end position="95"/>
    </location>
</feature>
<feature type="domain" description="Glycosyl transferase family 1" evidence="1">
    <location>
        <begin position="217"/>
        <end position="341"/>
    </location>
</feature>
<proteinExistence type="predicted"/>
<sequence>MKKNAVLLVIEGTYPWYRGGVSEWVHQYLRSITAKSFNILQVATDQFRDMTIGEALYNVPSHVDKFERIPPPDLTQPWKKESKRWFKEVKERIHPLVENSEIVHIANTGTAGWLGKEVAQKYKKPLLLTEHALYWKEIAMGAIALECGYKIPRSSVDKQHLTNVFRKIAAEIYGEADKVVSVSRCNVEEQQTLGAQNVEYIPNGISANWLLRSAKQRSQKITIGWIGRCAEMKNPMKFFEVIDSFETENVDNVQFLMLSCDADEPKLEKKVKHRAQKYPKLTFKWNRSTENYIDQMDALCITSHNESQPLVLFEALSRKVLPIGWQAGDVTDQYGLILENDIDTRQLVKKVMALWETPEQWQEEVQQRFLEVEKHHVWNKVFDRYKDIFSTIIKH</sequence>
<evidence type="ECO:0000259" key="2">
    <source>
        <dbReference type="Pfam" id="PF11997"/>
    </source>
</evidence>
<gene>
    <name evidence="3" type="ORF">J6I44_15710</name>
</gene>
<reference evidence="3 4" key="1">
    <citation type="submission" date="2021-03" db="EMBL/GenBank/DDBJ databases">
        <title>Aliifodinibius sp. nov., a new bacterium isolated from saline soil.</title>
        <authorList>
            <person name="Galisteo C."/>
            <person name="De La Haba R."/>
            <person name="Sanchez-Porro C."/>
            <person name="Ventosa A."/>
        </authorList>
    </citation>
    <scope>NUCLEOTIDE SEQUENCE [LARGE SCALE GENOMIC DNA]</scope>
    <source>
        <strain evidence="3 4">1BSP15-2V2</strain>
    </source>
</reference>
<dbReference type="InterPro" id="IPR001296">
    <property type="entry name" value="Glyco_trans_1"/>
</dbReference>
<dbReference type="PANTHER" id="PTHR45947:SF3">
    <property type="entry name" value="SULFOQUINOVOSYL TRANSFERASE SQD2"/>
    <property type="match status" value="1"/>
</dbReference>